<dbReference type="GeneTree" id="ENSGT00940000159808"/>
<reference evidence="4" key="1">
    <citation type="submission" date="2025-08" db="UniProtKB">
        <authorList>
            <consortium name="Ensembl"/>
        </authorList>
    </citation>
    <scope>IDENTIFICATION</scope>
</reference>
<evidence type="ECO:0000256" key="3">
    <source>
        <dbReference type="ARBA" id="ARBA00022758"/>
    </source>
</evidence>
<dbReference type="STRING" id="7757.ENSPMAP00000009274"/>
<dbReference type="SUPFAM" id="SSF55729">
    <property type="entry name" value="Acyl-CoA N-acyltransferases (Nat)"/>
    <property type="match status" value="1"/>
</dbReference>
<dbReference type="GO" id="GO:0008073">
    <property type="term" value="F:ornithine decarboxylase inhibitor activity"/>
    <property type="evidence" value="ECO:0007669"/>
    <property type="project" value="InterPro"/>
</dbReference>
<proteinExistence type="inferred from homology"/>
<evidence type="ECO:0000256" key="1">
    <source>
        <dbReference type="ARBA" id="ARBA00008796"/>
    </source>
</evidence>
<evidence type="ECO:0000256" key="2">
    <source>
        <dbReference type="ARBA" id="ARBA00017712"/>
    </source>
</evidence>
<dbReference type="GO" id="GO:0005634">
    <property type="term" value="C:nucleus"/>
    <property type="evidence" value="ECO:0007669"/>
    <property type="project" value="TreeGrafter"/>
</dbReference>
<dbReference type="HOGENOM" id="CLU_085486_2_0_1"/>
<dbReference type="FunFam" id="3.40.630.60:FF:000001">
    <property type="entry name" value="Ornithine decarboxylase antizyme 1"/>
    <property type="match status" value="1"/>
</dbReference>
<protein>
    <recommendedName>
        <fullName evidence="2">Ornithine decarboxylase antizyme</fullName>
    </recommendedName>
</protein>
<evidence type="ECO:0000313" key="4">
    <source>
        <dbReference type="Ensembl" id="ENSPMAP00000009274.1"/>
    </source>
</evidence>
<dbReference type="InterPro" id="IPR002993">
    <property type="entry name" value="ODC_AZ"/>
</dbReference>
<dbReference type="Gene3D" id="3.40.630.60">
    <property type="match status" value="1"/>
</dbReference>
<organism evidence="4">
    <name type="scientific">Petromyzon marinus</name>
    <name type="common">Sea lamprey</name>
    <dbReference type="NCBI Taxonomy" id="7757"/>
    <lineage>
        <taxon>Eukaryota</taxon>
        <taxon>Metazoa</taxon>
        <taxon>Chordata</taxon>
        <taxon>Craniata</taxon>
        <taxon>Vertebrata</taxon>
        <taxon>Cyclostomata</taxon>
        <taxon>Hyperoartia</taxon>
        <taxon>Petromyzontiformes</taxon>
        <taxon>Petromyzontidae</taxon>
        <taxon>Petromyzon</taxon>
    </lineage>
</organism>
<keyword evidence="3" id="KW-0688">Ribosomal frameshifting</keyword>
<dbReference type="AlphaFoldDB" id="S4RVN4"/>
<dbReference type="InterPro" id="IPR038581">
    <property type="entry name" value="ODC_AZ_sf"/>
</dbReference>
<sequence>MIKSSVERILNSHCFAREKYGSRTMPGLTVERSVAERKLSISSLAAATGCCSLTSQFSIHPGPGPRWCDVPHPSLKIPDGRGDGEGDHNLSALIYTDDRLIVMRDPPANGKPSVWHFQTKVGDCRTVQWDAVLSNNNLFLEIPQGSLPEGSKESFSILLEHAEEKFSVDHVIVCFYRNREDRASMMRIFNYLGFETVKPGHPIAPNRPDVLFMAYSIDRCPSSDEE</sequence>
<dbReference type="PANTHER" id="PTHR10279:SF10">
    <property type="entry name" value="ORNITHINE DECARBOXYLASE ANTIZYME"/>
    <property type="match status" value="1"/>
</dbReference>
<dbReference type="OMA" id="FMAYTFD"/>
<comment type="similarity">
    <text evidence="1">Belongs to the ODC antizyme family.</text>
</comment>
<dbReference type="GO" id="GO:0075523">
    <property type="term" value="P:viral translational frameshifting"/>
    <property type="evidence" value="ECO:0007669"/>
    <property type="project" value="UniProtKB-KW"/>
</dbReference>
<accession>S4RVN4</accession>
<dbReference type="Ensembl" id="ENSPMAT00000009314.1">
    <property type="protein sequence ID" value="ENSPMAP00000009274.1"/>
    <property type="gene ID" value="ENSPMAG00000008399.1"/>
</dbReference>
<dbReference type="PANTHER" id="PTHR10279">
    <property type="entry name" value="ORNITHINE DECARBOXYLASE ANTIZYME"/>
    <property type="match status" value="1"/>
</dbReference>
<dbReference type="Pfam" id="PF02100">
    <property type="entry name" value="ODC_AZ"/>
    <property type="match status" value="1"/>
</dbReference>
<dbReference type="GO" id="GO:0045732">
    <property type="term" value="P:positive regulation of protein catabolic process"/>
    <property type="evidence" value="ECO:0007669"/>
    <property type="project" value="TreeGrafter"/>
</dbReference>
<name>S4RVN4_PETMA</name>
<reference evidence="4" key="2">
    <citation type="submission" date="2025-09" db="UniProtKB">
        <authorList>
            <consortium name="Ensembl"/>
        </authorList>
    </citation>
    <scope>IDENTIFICATION</scope>
</reference>
<dbReference type="GO" id="GO:0005737">
    <property type="term" value="C:cytoplasm"/>
    <property type="evidence" value="ECO:0007669"/>
    <property type="project" value="TreeGrafter"/>
</dbReference>
<dbReference type="InterPro" id="IPR016181">
    <property type="entry name" value="Acyl_CoA_acyltransferase"/>
</dbReference>